<dbReference type="SUPFAM" id="SSF101327">
    <property type="entry name" value="YgfB-like"/>
    <property type="match status" value="1"/>
</dbReference>
<dbReference type="EMBL" id="JBHSCX010000008">
    <property type="protein sequence ID" value="MFC4362632.1"/>
    <property type="molecule type" value="Genomic_DNA"/>
</dbReference>
<dbReference type="PANTHER" id="PTHR37528:SF1">
    <property type="entry name" value="UPF0149 PROTEIN YGFB"/>
    <property type="match status" value="1"/>
</dbReference>
<keyword evidence="3" id="KW-1185">Reference proteome</keyword>
<evidence type="ECO:0000313" key="3">
    <source>
        <dbReference type="Proteomes" id="UP001595840"/>
    </source>
</evidence>
<protein>
    <submittedName>
        <fullName evidence="2">UPF0149 family protein</fullName>
    </submittedName>
</protein>
<accession>A0ABV8V461</accession>
<organism evidence="2 3">
    <name type="scientific">Simiduia curdlanivorans</name>
    <dbReference type="NCBI Taxonomy" id="1492769"/>
    <lineage>
        <taxon>Bacteria</taxon>
        <taxon>Pseudomonadati</taxon>
        <taxon>Pseudomonadota</taxon>
        <taxon>Gammaproteobacteria</taxon>
        <taxon>Cellvibrionales</taxon>
        <taxon>Cellvibrionaceae</taxon>
        <taxon>Simiduia</taxon>
    </lineage>
</organism>
<dbReference type="Proteomes" id="UP001595840">
    <property type="component" value="Unassembled WGS sequence"/>
</dbReference>
<dbReference type="Gene3D" id="1.20.120.740">
    <property type="entry name" value="YgfB uncharacterised protein family UPF0149, PF03695"/>
    <property type="match status" value="1"/>
</dbReference>
<evidence type="ECO:0000256" key="1">
    <source>
        <dbReference type="ARBA" id="ARBA00038308"/>
    </source>
</evidence>
<dbReference type="RefSeq" id="WP_290259319.1">
    <property type="nucleotide sequence ID" value="NZ_JAUFQG010000004.1"/>
</dbReference>
<comment type="similarity">
    <text evidence="1">Belongs to the UPF0149 family.</text>
</comment>
<reference evidence="3" key="1">
    <citation type="journal article" date="2019" name="Int. J. Syst. Evol. Microbiol.">
        <title>The Global Catalogue of Microorganisms (GCM) 10K type strain sequencing project: providing services to taxonomists for standard genome sequencing and annotation.</title>
        <authorList>
            <consortium name="The Broad Institute Genomics Platform"/>
            <consortium name="The Broad Institute Genome Sequencing Center for Infectious Disease"/>
            <person name="Wu L."/>
            <person name="Ma J."/>
        </authorList>
    </citation>
    <scope>NUCLEOTIDE SEQUENCE [LARGE SCALE GENOMIC DNA]</scope>
    <source>
        <strain evidence="3">CECT 8570</strain>
    </source>
</reference>
<evidence type="ECO:0000313" key="2">
    <source>
        <dbReference type="EMBL" id="MFC4362632.1"/>
    </source>
</evidence>
<sequence>MNPQDPSQNSSALPDFDDFADLLLQCNSLASPTDLQGVVCGRLSAGAPLEQPQWYELAKQLMDVENLDPLTTEALDALLSASKDELKGDGFSLDLLLPSDHIDLDMRVQSLAGWCSSFLHGFGGAGIKGNQTFSAEAAEALRDIAALAQIEVDAESSPEEAEANYLEVVEYLRVAVLTLYIEFAAKHKLH</sequence>
<proteinExistence type="inferred from homology"/>
<dbReference type="PANTHER" id="PTHR37528">
    <property type="entry name" value="UPF0149 PROTEIN YGFB"/>
    <property type="match status" value="1"/>
</dbReference>
<gene>
    <name evidence="2" type="ORF">ACFOX3_09980</name>
</gene>
<name>A0ABV8V461_9GAMM</name>
<dbReference type="InterPro" id="IPR011978">
    <property type="entry name" value="YgfB-like"/>
</dbReference>
<dbReference type="Pfam" id="PF03695">
    <property type="entry name" value="UPF0149"/>
    <property type="match status" value="1"/>
</dbReference>
<comment type="caution">
    <text evidence="2">The sequence shown here is derived from an EMBL/GenBank/DDBJ whole genome shotgun (WGS) entry which is preliminary data.</text>
</comment>
<dbReference type="InterPro" id="IPR036255">
    <property type="entry name" value="YgfB-like_sf"/>
</dbReference>